<evidence type="ECO:0000313" key="2">
    <source>
        <dbReference type="EMBL" id="TFK55984.1"/>
    </source>
</evidence>
<dbReference type="Gene3D" id="3.40.50.12500">
    <property type="match status" value="1"/>
</dbReference>
<dbReference type="Pfam" id="PF01590">
    <property type="entry name" value="GAF"/>
    <property type="match status" value="1"/>
</dbReference>
<sequence length="322" mass="35343">MHFSRVPVRTLDTDEKSVAQFGTEKMLESAVLLADSDLDAVVTLSEEITKATGLPCSTSTLAQVEVLKKYGVKRLSLTGPYVDGPMRGLVAFYQGLGYEVLKTSQMNERNNVVFGNTPLVRIKELIREADHPDAECIVVACTNWPAALVVQEMEAELGKPIYDSVCVTLWKALGMVGVGIPLFGWGGLLQDDPILKKMEDVLEILLTCCAASRTTLRLDFLQKNCHVDTVCAEACAAGIAQLKQILVQNDLANTDIPPPKALMDVYAVRAQMLAPLVRGDEIYGWISVHQVGKTRVWTEDEIGELREAVERVNGILRTAGWI</sequence>
<evidence type="ECO:0000259" key="1">
    <source>
        <dbReference type="Pfam" id="PF01590"/>
    </source>
</evidence>
<dbReference type="EMBL" id="ML213504">
    <property type="protein sequence ID" value="TFK55984.1"/>
    <property type="molecule type" value="Genomic_DNA"/>
</dbReference>
<dbReference type="InterPro" id="IPR003018">
    <property type="entry name" value="GAF"/>
</dbReference>
<dbReference type="STRING" id="5364.A0A5C3NE36"/>
<dbReference type="InterPro" id="IPR029016">
    <property type="entry name" value="GAF-like_dom_sf"/>
</dbReference>
<feature type="domain" description="GAF" evidence="1">
    <location>
        <begin position="233"/>
        <end position="312"/>
    </location>
</feature>
<accession>A0A5C3NE36</accession>
<dbReference type="PANTHER" id="PTHR40267:SF1">
    <property type="entry name" value="BLR3294 PROTEIN"/>
    <property type="match status" value="1"/>
</dbReference>
<gene>
    <name evidence="2" type="ORF">OE88DRAFT_1652539</name>
</gene>
<dbReference type="PANTHER" id="PTHR40267">
    <property type="entry name" value="BLR3294 PROTEIN"/>
    <property type="match status" value="1"/>
</dbReference>
<dbReference type="Pfam" id="PF17645">
    <property type="entry name" value="Amdase"/>
    <property type="match status" value="1"/>
</dbReference>
<dbReference type="InterPro" id="IPR053714">
    <property type="entry name" value="Iso_Racemase_Enz_sf"/>
</dbReference>
<dbReference type="SUPFAM" id="SSF55781">
    <property type="entry name" value="GAF domain-like"/>
    <property type="match status" value="1"/>
</dbReference>
<name>A0A5C3NE36_9AGAM</name>
<dbReference type="AlphaFoldDB" id="A0A5C3NE36"/>
<organism evidence="2 3">
    <name type="scientific">Heliocybe sulcata</name>
    <dbReference type="NCBI Taxonomy" id="5364"/>
    <lineage>
        <taxon>Eukaryota</taxon>
        <taxon>Fungi</taxon>
        <taxon>Dikarya</taxon>
        <taxon>Basidiomycota</taxon>
        <taxon>Agaricomycotina</taxon>
        <taxon>Agaricomycetes</taxon>
        <taxon>Gloeophyllales</taxon>
        <taxon>Gloeophyllaceae</taxon>
        <taxon>Heliocybe</taxon>
    </lineage>
</organism>
<evidence type="ECO:0000313" key="3">
    <source>
        <dbReference type="Proteomes" id="UP000305948"/>
    </source>
</evidence>
<proteinExistence type="predicted"/>
<dbReference type="Gene3D" id="3.30.450.40">
    <property type="match status" value="1"/>
</dbReference>
<reference evidence="2 3" key="1">
    <citation type="journal article" date="2019" name="Nat. Ecol. Evol.">
        <title>Megaphylogeny resolves global patterns of mushroom evolution.</title>
        <authorList>
            <person name="Varga T."/>
            <person name="Krizsan K."/>
            <person name="Foldi C."/>
            <person name="Dima B."/>
            <person name="Sanchez-Garcia M."/>
            <person name="Sanchez-Ramirez S."/>
            <person name="Szollosi G.J."/>
            <person name="Szarkandi J.G."/>
            <person name="Papp V."/>
            <person name="Albert L."/>
            <person name="Andreopoulos W."/>
            <person name="Angelini C."/>
            <person name="Antonin V."/>
            <person name="Barry K.W."/>
            <person name="Bougher N.L."/>
            <person name="Buchanan P."/>
            <person name="Buyck B."/>
            <person name="Bense V."/>
            <person name="Catcheside P."/>
            <person name="Chovatia M."/>
            <person name="Cooper J."/>
            <person name="Damon W."/>
            <person name="Desjardin D."/>
            <person name="Finy P."/>
            <person name="Geml J."/>
            <person name="Haridas S."/>
            <person name="Hughes K."/>
            <person name="Justo A."/>
            <person name="Karasinski D."/>
            <person name="Kautmanova I."/>
            <person name="Kiss B."/>
            <person name="Kocsube S."/>
            <person name="Kotiranta H."/>
            <person name="LaButti K.M."/>
            <person name="Lechner B.E."/>
            <person name="Liimatainen K."/>
            <person name="Lipzen A."/>
            <person name="Lukacs Z."/>
            <person name="Mihaltcheva S."/>
            <person name="Morgado L.N."/>
            <person name="Niskanen T."/>
            <person name="Noordeloos M.E."/>
            <person name="Ohm R.A."/>
            <person name="Ortiz-Santana B."/>
            <person name="Ovrebo C."/>
            <person name="Racz N."/>
            <person name="Riley R."/>
            <person name="Savchenko A."/>
            <person name="Shiryaev A."/>
            <person name="Soop K."/>
            <person name="Spirin V."/>
            <person name="Szebenyi C."/>
            <person name="Tomsovsky M."/>
            <person name="Tulloss R.E."/>
            <person name="Uehling J."/>
            <person name="Grigoriev I.V."/>
            <person name="Vagvolgyi C."/>
            <person name="Papp T."/>
            <person name="Martin F.M."/>
            <person name="Miettinen O."/>
            <person name="Hibbett D.S."/>
            <person name="Nagy L.G."/>
        </authorList>
    </citation>
    <scope>NUCLEOTIDE SEQUENCE [LARGE SCALE GENOMIC DNA]</scope>
    <source>
        <strain evidence="2 3">OMC1185</strain>
    </source>
</reference>
<keyword evidence="3" id="KW-1185">Reference proteome</keyword>
<dbReference type="InterPro" id="IPR026286">
    <property type="entry name" value="MaiA/AMDase"/>
</dbReference>
<dbReference type="Proteomes" id="UP000305948">
    <property type="component" value="Unassembled WGS sequence"/>
</dbReference>
<dbReference type="OrthoDB" id="414270at2759"/>
<protein>
    <recommendedName>
        <fullName evidence="1">GAF domain-containing protein</fullName>
    </recommendedName>
</protein>